<reference evidence="2" key="1">
    <citation type="journal article" date="2020" name="Stud. Mycol.">
        <title>101 Dothideomycetes genomes: a test case for predicting lifestyles and emergence of pathogens.</title>
        <authorList>
            <person name="Haridas S."/>
            <person name="Albert R."/>
            <person name="Binder M."/>
            <person name="Bloem J."/>
            <person name="Labutti K."/>
            <person name="Salamov A."/>
            <person name="Andreopoulos B."/>
            <person name="Baker S."/>
            <person name="Barry K."/>
            <person name="Bills G."/>
            <person name="Bluhm B."/>
            <person name="Cannon C."/>
            <person name="Castanera R."/>
            <person name="Culley D."/>
            <person name="Daum C."/>
            <person name="Ezra D."/>
            <person name="Gonzalez J."/>
            <person name="Henrissat B."/>
            <person name="Kuo A."/>
            <person name="Liang C."/>
            <person name="Lipzen A."/>
            <person name="Lutzoni F."/>
            <person name="Magnuson J."/>
            <person name="Mondo S."/>
            <person name="Nolan M."/>
            <person name="Ohm R."/>
            <person name="Pangilinan J."/>
            <person name="Park H.-J."/>
            <person name="Ramirez L."/>
            <person name="Alfaro M."/>
            <person name="Sun H."/>
            <person name="Tritt A."/>
            <person name="Yoshinaga Y."/>
            <person name="Zwiers L.-H."/>
            <person name="Turgeon B."/>
            <person name="Goodwin S."/>
            <person name="Spatafora J."/>
            <person name="Crous P."/>
            <person name="Grigoriev I."/>
        </authorList>
    </citation>
    <scope>NUCLEOTIDE SEQUENCE</scope>
    <source>
        <strain evidence="2">CBS 122367</strain>
    </source>
</reference>
<proteinExistence type="predicted"/>
<name>A0A6G1J3E1_9PLEO</name>
<keyword evidence="1" id="KW-1133">Transmembrane helix</keyword>
<accession>A0A6G1J3E1</accession>
<dbReference type="Proteomes" id="UP000799291">
    <property type="component" value="Unassembled WGS sequence"/>
</dbReference>
<evidence type="ECO:0000313" key="3">
    <source>
        <dbReference type="Proteomes" id="UP000799291"/>
    </source>
</evidence>
<evidence type="ECO:0000313" key="2">
    <source>
        <dbReference type="EMBL" id="KAF2684731.1"/>
    </source>
</evidence>
<protein>
    <submittedName>
        <fullName evidence="2">Uncharacterized protein</fullName>
    </submittedName>
</protein>
<evidence type="ECO:0000256" key="1">
    <source>
        <dbReference type="SAM" id="Phobius"/>
    </source>
</evidence>
<sequence length="91" mass="10568">MRARVKVFVSQSIDYSGMQVRLPVLRATRLYLGKIPCGIRADTLSILGYQLKVCTYDEYQKASFYSVTMYLYYSIIISFVPAMARRSQYED</sequence>
<dbReference type="AlphaFoldDB" id="A0A6G1J3E1"/>
<feature type="transmembrane region" description="Helical" evidence="1">
    <location>
        <begin position="62"/>
        <end position="84"/>
    </location>
</feature>
<dbReference type="EMBL" id="MU005580">
    <property type="protein sequence ID" value="KAF2684731.1"/>
    <property type="molecule type" value="Genomic_DNA"/>
</dbReference>
<keyword evidence="1" id="KW-0812">Transmembrane</keyword>
<keyword evidence="1" id="KW-0472">Membrane</keyword>
<organism evidence="2 3">
    <name type="scientific">Lentithecium fluviatile CBS 122367</name>
    <dbReference type="NCBI Taxonomy" id="1168545"/>
    <lineage>
        <taxon>Eukaryota</taxon>
        <taxon>Fungi</taxon>
        <taxon>Dikarya</taxon>
        <taxon>Ascomycota</taxon>
        <taxon>Pezizomycotina</taxon>
        <taxon>Dothideomycetes</taxon>
        <taxon>Pleosporomycetidae</taxon>
        <taxon>Pleosporales</taxon>
        <taxon>Massarineae</taxon>
        <taxon>Lentitheciaceae</taxon>
        <taxon>Lentithecium</taxon>
    </lineage>
</organism>
<keyword evidence="3" id="KW-1185">Reference proteome</keyword>
<gene>
    <name evidence="2" type="ORF">K458DRAFT_26041</name>
</gene>